<gene>
    <name evidence="2" type="ORF">AV530_010582</name>
</gene>
<organism evidence="2 3">
    <name type="scientific">Patagioenas fasciata monilis</name>
    <dbReference type="NCBI Taxonomy" id="372326"/>
    <lineage>
        <taxon>Eukaryota</taxon>
        <taxon>Metazoa</taxon>
        <taxon>Chordata</taxon>
        <taxon>Craniata</taxon>
        <taxon>Vertebrata</taxon>
        <taxon>Euteleostomi</taxon>
        <taxon>Archelosauria</taxon>
        <taxon>Archosauria</taxon>
        <taxon>Dinosauria</taxon>
        <taxon>Saurischia</taxon>
        <taxon>Theropoda</taxon>
        <taxon>Coelurosauria</taxon>
        <taxon>Aves</taxon>
        <taxon>Neognathae</taxon>
        <taxon>Neoaves</taxon>
        <taxon>Columbimorphae</taxon>
        <taxon>Columbiformes</taxon>
        <taxon>Columbidae</taxon>
        <taxon>Patagioenas</taxon>
    </lineage>
</organism>
<dbReference type="AlphaFoldDB" id="A0A1V4KFE7"/>
<proteinExistence type="predicted"/>
<feature type="region of interest" description="Disordered" evidence="1">
    <location>
        <begin position="1"/>
        <end position="34"/>
    </location>
</feature>
<keyword evidence="3" id="KW-1185">Reference proteome</keyword>
<comment type="caution">
    <text evidence="2">The sequence shown here is derived from an EMBL/GenBank/DDBJ whole genome shotgun (WGS) entry which is preliminary data.</text>
</comment>
<name>A0A1V4KFE7_PATFA</name>
<dbReference type="Proteomes" id="UP000190648">
    <property type="component" value="Unassembled WGS sequence"/>
</dbReference>
<dbReference type="EMBL" id="LSYS01003385">
    <property type="protein sequence ID" value="OPJ83189.1"/>
    <property type="molecule type" value="Genomic_DNA"/>
</dbReference>
<evidence type="ECO:0000313" key="3">
    <source>
        <dbReference type="Proteomes" id="UP000190648"/>
    </source>
</evidence>
<reference evidence="2 3" key="1">
    <citation type="submission" date="2016-02" db="EMBL/GenBank/DDBJ databases">
        <title>Band-tailed pigeon sequencing and assembly.</title>
        <authorList>
            <person name="Soares A.E."/>
            <person name="Novak B.J."/>
            <person name="Rice E.S."/>
            <person name="O'Connell B."/>
            <person name="Chang D."/>
            <person name="Weber S."/>
            <person name="Shapiro B."/>
        </authorList>
    </citation>
    <scope>NUCLEOTIDE SEQUENCE [LARGE SCALE GENOMIC DNA]</scope>
    <source>
        <strain evidence="2">BTP2013</strain>
        <tissue evidence="2">Blood</tissue>
    </source>
</reference>
<accession>A0A1V4KFE7</accession>
<evidence type="ECO:0000256" key="1">
    <source>
        <dbReference type="SAM" id="MobiDB-lite"/>
    </source>
</evidence>
<evidence type="ECO:0000313" key="2">
    <source>
        <dbReference type="EMBL" id="OPJ83189.1"/>
    </source>
</evidence>
<sequence length="102" mass="11167">MRRCPRGKPPRPGSPLAPLAQRCSGAPPTGAESGQVRALRGVNTCFGTFSAWHLLISDRDDQATPFLRPTRAVVRDQYPSQMAFLAGFISEESNVQNQGWLI</sequence>
<protein>
    <submittedName>
        <fullName evidence="2">Uncharacterized protein</fullName>
    </submittedName>
</protein>